<reference evidence="4 5" key="1">
    <citation type="journal article" date="2021" name="bioRxiv">
        <title>Chromosome-scale and haplotype-resolved genome assembly of a tetraploid potato cultivar.</title>
        <authorList>
            <person name="Sun H."/>
            <person name="Jiao W.-B."/>
            <person name="Krause K."/>
            <person name="Campoy J.A."/>
            <person name="Goel M."/>
            <person name="Folz-Donahue K."/>
            <person name="Kukat C."/>
            <person name="Huettel B."/>
            <person name="Schneeberger K."/>
        </authorList>
    </citation>
    <scope>NUCLEOTIDE SEQUENCE [LARGE SCALE GENOMIC DNA]</scope>
    <source>
        <strain evidence="4">SolTubOtavaFocal</strain>
        <tissue evidence="4">Leaves</tissue>
    </source>
</reference>
<evidence type="ECO:0000313" key="5">
    <source>
        <dbReference type="Proteomes" id="UP000826656"/>
    </source>
</evidence>
<dbReference type="PANTHER" id="PTHR46991:SF7">
    <property type="entry name" value="HEAT SHOCK 22 KDA PROTEIN, MITOCHONDRIAL-LIKE"/>
    <property type="match status" value="1"/>
</dbReference>
<dbReference type="Gene3D" id="2.60.40.790">
    <property type="match status" value="1"/>
</dbReference>
<proteinExistence type="inferred from homology"/>
<comment type="caution">
    <text evidence="4">The sequence shown here is derived from an EMBL/GenBank/DDBJ whole genome shotgun (WGS) entry which is preliminary data.</text>
</comment>
<dbReference type="Pfam" id="PF00011">
    <property type="entry name" value="HSP20"/>
    <property type="match status" value="1"/>
</dbReference>
<name>A0ABQ7U5Y4_SOLTU</name>
<accession>A0ABQ7U5Y4</accession>
<comment type="similarity">
    <text evidence="1 2">Belongs to the small heat shock protein (HSP20) family.</text>
</comment>
<dbReference type="CDD" id="cd00298">
    <property type="entry name" value="ACD_sHsps_p23-like"/>
    <property type="match status" value="1"/>
</dbReference>
<dbReference type="InterPro" id="IPR002068">
    <property type="entry name" value="A-crystallin/Hsp20_dom"/>
</dbReference>
<protein>
    <recommendedName>
        <fullName evidence="3">SHSP domain-containing protein</fullName>
    </recommendedName>
</protein>
<evidence type="ECO:0000313" key="4">
    <source>
        <dbReference type="EMBL" id="KAH0741649.1"/>
    </source>
</evidence>
<dbReference type="PROSITE" id="PS01031">
    <property type="entry name" value="SHSP"/>
    <property type="match status" value="1"/>
</dbReference>
<evidence type="ECO:0000256" key="1">
    <source>
        <dbReference type="PROSITE-ProRule" id="PRU00285"/>
    </source>
</evidence>
<dbReference type="InterPro" id="IPR008978">
    <property type="entry name" value="HSP20-like_chaperone"/>
</dbReference>
<keyword evidence="5" id="KW-1185">Reference proteome</keyword>
<dbReference type="InterPro" id="IPR044656">
    <property type="entry name" value="HSP14.7/HSP23.5/HSP23.6-like"/>
</dbReference>
<sequence>MAFRTALRRMSSSSILFSNLLNNAPSSRGLTGSLAPLTSRFLSYAGSVSVTDSNEESFIINACGGSFVRSEQFSIQRGVCDIYMVNPFQISGPCGAYEAKNIEEGMYVRMEMPGINKEDVKVLISSRTIIIKGEGKKESTHEDSGRTYSANIEICSNSYQAQSMEANLKNGVLRMLIPKSKTPQEVTGSYEIKVKIRQECSNILEYPSSF</sequence>
<evidence type="ECO:0000259" key="3">
    <source>
        <dbReference type="PROSITE" id="PS01031"/>
    </source>
</evidence>
<gene>
    <name evidence="4" type="ORF">KY290_034692</name>
</gene>
<dbReference type="EMBL" id="JAIVGD010000026">
    <property type="protein sequence ID" value="KAH0741649.1"/>
    <property type="molecule type" value="Genomic_DNA"/>
</dbReference>
<evidence type="ECO:0000256" key="2">
    <source>
        <dbReference type="RuleBase" id="RU003616"/>
    </source>
</evidence>
<organism evidence="4 5">
    <name type="scientific">Solanum tuberosum</name>
    <name type="common">Potato</name>
    <dbReference type="NCBI Taxonomy" id="4113"/>
    <lineage>
        <taxon>Eukaryota</taxon>
        <taxon>Viridiplantae</taxon>
        <taxon>Streptophyta</taxon>
        <taxon>Embryophyta</taxon>
        <taxon>Tracheophyta</taxon>
        <taxon>Spermatophyta</taxon>
        <taxon>Magnoliopsida</taxon>
        <taxon>eudicotyledons</taxon>
        <taxon>Gunneridae</taxon>
        <taxon>Pentapetalae</taxon>
        <taxon>asterids</taxon>
        <taxon>lamiids</taxon>
        <taxon>Solanales</taxon>
        <taxon>Solanaceae</taxon>
        <taxon>Solanoideae</taxon>
        <taxon>Solaneae</taxon>
        <taxon>Solanum</taxon>
    </lineage>
</organism>
<dbReference type="Proteomes" id="UP000826656">
    <property type="component" value="Unassembled WGS sequence"/>
</dbReference>
<dbReference type="SUPFAM" id="SSF49764">
    <property type="entry name" value="HSP20-like chaperones"/>
    <property type="match status" value="1"/>
</dbReference>
<feature type="domain" description="SHSP" evidence="3">
    <location>
        <begin position="85"/>
        <end position="195"/>
    </location>
</feature>
<dbReference type="PANTHER" id="PTHR46991">
    <property type="entry name" value="23.5 KDA HEAT SHOCK PROTEIN, MITOCHONDRIAL"/>
    <property type="match status" value="1"/>
</dbReference>